<keyword evidence="1" id="KW-0812">Transmembrane</keyword>
<dbReference type="EMBL" id="LSMT01000314">
    <property type="protein sequence ID" value="PFX20513.1"/>
    <property type="molecule type" value="Genomic_DNA"/>
</dbReference>
<feature type="transmembrane region" description="Helical" evidence="1">
    <location>
        <begin position="99"/>
        <end position="119"/>
    </location>
</feature>
<feature type="transmembrane region" description="Helical" evidence="1">
    <location>
        <begin position="297"/>
        <end position="318"/>
    </location>
</feature>
<organism evidence="2 3">
    <name type="scientific">Stylophora pistillata</name>
    <name type="common">Smooth cauliflower coral</name>
    <dbReference type="NCBI Taxonomy" id="50429"/>
    <lineage>
        <taxon>Eukaryota</taxon>
        <taxon>Metazoa</taxon>
        <taxon>Cnidaria</taxon>
        <taxon>Anthozoa</taxon>
        <taxon>Hexacorallia</taxon>
        <taxon>Scleractinia</taxon>
        <taxon>Astrocoeniina</taxon>
        <taxon>Pocilloporidae</taxon>
        <taxon>Stylophora</taxon>
    </lineage>
</organism>
<dbReference type="OrthoDB" id="5977655at2759"/>
<keyword evidence="3" id="KW-1185">Reference proteome</keyword>
<comment type="caution">
    <text evidence="2">The sequence shown here is derived from an EMBL/GenBank/DDBJ whole genome shotgun (WGS) entry which is preliminary data.</text>
</comment>
<evidence type="ECO:0000313" key="2">
    <source>
        <dbReference type="EMBL" id="PFX20513.1"/>
    </source>
</evidence>
<evidence type="ECO:0000313" key="3">
    <source>
        <dbReference type="Proteomes" id="UP000225706"/>
    </source>
</evidence>
<feature type="transmembrane region" description="Helical" evidence="1">
    <location>
        <begin position="198"/>
        <end position="216"/>
    </location>
</feature>
<feature type="transmembrane region" description="Helical" evidence="1">
    <location>
        <begin position="264"/>
        <end position="285"/>
    </location>
</feature>
<feature type="transmembrane region" description="Helical" evidence="1">
    <location>
        <begin position="58"/>
        <end position="79"/>
    </location>
</feature>
<dbReference type="AlphaFoldDB" id="A0A2B4RUP2"/>
<gene>
    <name evidence="2" type="ORF">AWC38_SpisGene15046</name>
</gene>
<reference evidence="3" key="1">
    <citation type="journal article" date="2017" name="bioRxiv">
        <title>Comparative analysis of the genomes of Stylophora pistillata and Acropora digitifera provides evidence for extensive differences between species of corals.</title>
        <authorList>
            <person name="Voolstra C.R."/>
            <person name="Li Y."/>
            <person name="Liew Y.J."/>
            <person name="Baumgarten S."/>
            <person name="Zoccola D."/>
            <person name="Flot J.-F."/>
            <person name="Tambutte S."/>
            <person name="Allemand D."/>
            <person name="Aranda M."/>
        </authorList>
    </citation>
    <scope>NUCLEOTIDE SEQUENCE [LARGE SCALE GENOMIC DNA]</scope>
</reference>
<keyword evidence="1" id="KW-0472">Membrane</keyword>
<name>A0A2B4RUP2_STYPI</name>
<keyword evidence="1" id="KW-1133">Transmembrane helix</keyword>
<protein>
    <submittedName>
        <fullName evidence="2">Uncharacterized protein</fullName>
    </submittedName>
</protein>
<proteinExistence type="predicted"/>
<dbReference type="Proteomes" id="UP000225706">
    <property type="component" value="Unassembled WGS sequence"/>
</dbReference>
<accession>A0A2B4RUP2</accession>
<evidence type="ECO:0000256" key="1">
    <source>
        <dbReference type="SAM" id="Phobius"/>
    </source>
</evidence>
<feature type="transmembrane region" description="Helical" evidence="1">
    <location>
        <begin position="228"/>
        <end position="252"/>
    </location>
</feature>
<sequence length="352" mass="39979">MFCNISWSNLSNLHELNGNCNGKQINEGNERVTSPFSYKLKLYLNRTRIQGLHHPVTFFIYTVTAVLSVLLSAVTFLKYNSVTVLNITVRSSVISNNAWIAYFIVMFVRSTVGAGIYGATKSPFHQDVRLDVYFITDGVLKSIEVFCLLCALNHQLKFRSSGFLIQEVRSLNSGERSTTTSETGSHTGITVMFSRGRVISLFVVQFLLVILFLILVEAQVKEQFEPFFWTYMALFWTQAFLAIILVILIILCQDEEGPTFFTKICLASGVLFTLPADIPSIVWSSCIDTNCKPWMHFTSYDFALFLLIPALIIFFFVLRKEYLRLDQEAKYSMLGAEVNSLFSEHSHSSEQS</sequence>